<proteinExistence type="predicted"/>
<keyword evidence="3" id="KW-1185">Reference proteome</keyword>
<name>A0A517MQ48_9BACT</name>
<organism evidence="2 3">
    <name type="scientific">Adhaeretor mobilis</name>
    <dbReference type="NCBI Taxonomy" id="1930276"/>
    <lineage>
        <taxon>Bacteria</taxon>
        <taxon>Pseudomonadati</taxon>
        <taxon>Planctomycetota</taxon>
        <taxon>Planctomycetia</taxon>
        <taxon>Pirellulales</taxon>
        <taxon>Lacipirellulaceae</taxon>
        <taxon>Adhaeretor</taxon>
    </lineage>
</organism>
<dbReference type="RefSeq" id="WP_145057027.1">
    <property type="nucleotide sequence ID" value="NZ_CP036263.1"/>
</dbReference>
<feature type="transmembrane region" description="Helical" evidence="1">
    <location>
        <begin position="35"/>
        <end position="53"/>
    </location>
</feature>
<feature type="transmembrane region" description="Helical" evidence="1">
    <location>
        <begin position="7"/>
        <end position="29"/>
    </location>
</feature>
<evidence type="ECO:0000313" key="3">
    <source>
        <dbReference type="Proteomes" id="UP000319852"/>
    </source>
</evidence>
<protein>
    <submittedName>
        <fullName evidence="2">Uncharacterized protein</fullName>
    </submittedName>
</protein>
<reference evidence="2 3" key="1">
    <citation type="submission" date="2019-02" db="EMBL/GenBank/DDBJ databases">
        <title>Deep-cultivation of Planctomycetes and their phenomic and genomic characterization uncovers novel biology.</title>
        <authorList>
            <person name="Wiegand S."/>
            <person name="Jogler M."/>
            <person name="Boedeker C."/>
            <person name="Pinto D."/>
            <person name="Vollmers J."/>
            <person name="Rivas-Marin E."/>
            <person name="Kohn T."/>
            <person name="Peeters S.H."/>
            <person name="Heuer A."/>
            <person name="Rast P."/>
            <person name="Oberbeckmann S."/>
            <person name="Bunk B."/>
            <person name="Jeske O."/>
            <person name="Meyerdierks A."/>
            <person name="Storesund J.E."/>
            <person name="Kallscheuer N."/>
            <person name="Luecker S."/>
            <person name="Lage O.M."/>
            <person name="Pohl T."/>
            <person name="Merkel B.J."/>
            <person name="Hornburger P."/>
            <person name="Mueller R.-W."/>
            <person name="Bruemmer F."/>
            <person name="Labrenz M."/>
            <person name="Spormann A.M."/>
            <person name="Op den Camp H."/>
            <person name="Overmann J."/>
            <person name="Amann R."/>
            <person name="Jetten M.S.M."/>
            <person name="Mascher T."/>
            <person name="Medema M.H."/>
            <person name="Devos D.P."/>
            <person name="Kaster A.-K."/>
            <person name="Ovreas L."/>
            <person name="Rohde M."/>
            <person name="Galperin M.Y."/>
            <person name="Jogler C."/>
        </authorList>
    </citation>
    <scope>NUCLEOTIDE SEQUENCE [LARGE SCALE GENOMIC DNA]</scope>
    <source>
        <strain evidence="2 3">HG15A2</strain>
    </source>
</reference>
<dbReference type="KEGG" id="amob:HG15A2_02530"/>
<keyword evidence="1" id="KW-0472">Membrane</keyword>
<keyword evidence="1" id="KW-1133">Transmembrane helix</keyword>
<evidence type="ECO:0000256" key="1">
    <source>
        <dbReference type="SAM" id="Phobius"/>
    </source>
</evidence>
<gene>
    <name evidence="2" type="ORF">HG15A2_02530</name>
</gene>
<dbReference type="Proteomes" id="UP000319852">
    <property type="component" value="Chromosome"/>
</dbReference>
<keyword evidence="1" id="KW-0812">Transmembrane</keyword>
<dbReference type="EMBL" id="CP036263">
    <property type="protein sequence ID" value="QDS96994.1"/>
    <property type="molecule type" value="Genomic_DNA"/>
</dbReference>
<accession>A0A517MQ48</accession>
<sequence length="127" mass="13814">MSRPIRFDLVTLFVGTTVWAALLAGMRLLGFPPRGYVGVSVYLISVGTSLVVFRKYNRPLSISISCGIVVVVLGELFLQLVQGTPARVPRLELVVCGAGYGTIAFFVFNGVQILSAWVRLLLNRKVG</sequence>
<feature type="transmembrane region" description="Helical" evidence="1">
    <location>
        <begin position="60"/>
        <end position="78"/>
    </location>
</feature>
<feature type="transmembrane region" description="Helical" evidence="1">
    <location>
        <begin position="98"/>
        <end position="122"/>
    </location>
</feature>
<dbReference type="AlphaFoldDB" id="A0A517MQ48"/>
<evidence type="ECO:0000313" key="2">
    <source>
        <dbReference type="EMBL" id="QDS96994.1"/>
    </source>
</evidence>